<feature type="compositionally biased region" description="Basic and acidic residues" evidence="6">
    <location>
        <begin position="374"/>
        <end position="389"/>
    </location>
</feature>
<evidence type="ECO:0000313" key="10">
    <source>
        <dbReference type="RefSeq" id="XP_023166006.2"/>
    </source>
</evidence>
<dbReference type="Pfam" id="PF00089">
    <property type="entry name" value="Trypsin"/>
    <property type="match status" value="1"/>
</dbReference>
<feature type="chain" id="PRO_5027031739" evidence="7">
    <location>
        <begin position="21"/>
        <end position="437"/>
    </location>
</feature>
<gene>
    <name evidence="10" type="primary">LOC111596149</name>
</gene>
<dbReference type="InterPro" id="IPR050430">
    <property type="entry name" value="Peptidase_S1"/>
</dbReference>
<feature type="region of interest" description="Disordered" evidence="6">
    <location>
        <begin position="324"/>
        <end position="437"/>
    </location>
</feature>
<dbReference type="InterPro" id="IPR009003">
    <property type="entry name" value="Peptidase_S1_PA"/>
</dbReference>
<accession>A0A6J1LQP4</accession>
<evidence type="ECO:0000259" key="8">
    <source>
        <dbReference type="Pfam" id="PF00089"/>
    </source>
</evidence>
<organism evidence="9 10">
    <name type="scientific">Drosophila hydei</name>
    <name type="common">Fruit fly</name>
    <dbReference type="NCBI Taxonomy" id="7224"/>
    <lineage>
        <taxon>Eukaryota</taxon>
        <taxon>Metazoa</taxon>
        <taxon>Ecdysozoa</taxon>
        <taxon>Arthropoda</taxon>
        <taxon>Hexapoda</taxon>
        <taxon>Insecta</taxon>
        <taxon>Pterygota</taxon>
        <taxon>Neoptera</taxon>
        <taxon>Endopterygota</taxon>
        <taxon>Diptera</taxon>
        <taxon>Brachycera</taxon>
        <taxon>Muscomorpha</taxon>
        <taxon>Ephydroidea</taxon>
        <taxon>Drosophilidae</taxon>
        <taxon>Drosophila</taxon>
    </lineage>
</organism>
<dbReference type="GO" id="GO:0004252">
    <property type="term" value="F:serine-type endopeptidase activity"/>
    <property type="evidence" value="ECO:0007669"/>
    <property type="project" value="InterPro"/>
</dbReference>
<feature type="compositionally biased region" description="Basic and acidic residues" evidence="6">
    <location>
        <begin position="425"/>
        <end position="437"/>
    </location>
</feature>
<dbReference type="AlphaFoldDB" id="A0A6J1LQP4"/>
<feature type="compositionally biased region" description="Acidic residues" evidence="6">
    <location>
        <begin position="328"/>
        <end position="347"/>
    </location>
</feature>
<dbReference type="GO" id="GO:0006508">
    <property type="term" value="P:proteolysis"/>
    <property type="evidence" value="ECO:0007669"/>
    <property type="project" value="UniProtKB-KW"/>
</dbReference>
<evidence type="ECO:0000256" key="5">
    <source>
        <dbReference type="ARBA" id="ARBA00023157"/>
    </source>
</evidence>
<dbReference type="PANTHER" id="PTHR24276">
    <property type="entry name" value="POLYSERASE-RELATED"/>
    <property type="match status" value="1"/>
</dbReference>
<dbReference type="GeneID" id="111596149"/>
<keyword evidence="5" id="KW-1015">Disulfide bond</keyword>
<feature type="domain" description="Peptidase S1" evidence="8">
    <location>
        <begin position="77"/>
        <end position="270"/>
    </location>
</feature>
<evidence type="ECO:0000256" key="2">
    <source>
        <dbReference type="ARBA" id="ARBA00022729"/>
    </source>
</evidence>
<protein>
    <submittedName>
        <fullName evidence="10">Uncharacterized protein LOC111596149</fullName>
    </submittedName>
</protein>
<dbReference type="KEGG" id="dhe:111596149"/>
<keyword evidence="1" id="KW-0645">Protease</keyword>
<keyword evidence="4" id="KW-0720">Serine protease</keyword>
<feature type="signal peptide" evidence="7">
    <location>
        <begin position="1"/>
        <end position="20"/>
    </location>
</feature>
<dbReference type="OMA" id="YYNRAHR"/>
<keyword evidence="3" id="KW-0378">Hydrolase</keyword>
<dbReference type="Gene3D" id="2.40.10.10">
    <property type="entry name" value="Trypsin-like serine proteases"/>
    <property type="match status" value="1"/>
</dbReference>
<dbReference type="Proteomes" id="UP000504633">
    <property type="component" value="Unplaced"/>
</dbReference>
<dbReference type="InterPro" id="IPR001254">
    <property type="entry name" value="Trypsin_dom"/>
</dbReference>
<dbReference type="InterPro" id="IPR043504">
    <property type="entry name" value="Peptidase_S1_PA_chymotrypsin"/>
</dbReference>
<evidence type="ECO:0000256" key="1">
    <source>
        <dbReference type="ARBA" id="ARBA00022670"/>
    </source>
</evidence>
<evidence type="ECO:0000256" key="4">
    <source>
        <dbReference type="ARBA" id="ARBA00022825"/>
    </source>
</evidence>
<evidence type="ECO:0000256" key="3">
    <source>
        <dbReference type="ARBA" id="ARBA00022801"/>
    </source>
</evidence>
<proteinExistence type="predicted"/>
<dbReference type="PANTHER" id="PTHR24276:SF94">
    <property type="entry name" value="AT20289P-RELATED"/>
    <property type="match status" value="1"/>
</dbReference>
<feature type="compositionally biased region" description="Basic and acidic residues" evidence="6">
    <location>
        <begin position="348"/>
        <end position="367"/>
    </location>
</feature>
<keyword evidence="2 7" id="KW-0732">Signal</keyword>
<keyword evidence="9" id="KW-1185">Reference proteome</keyword>
<dbReference type="SUPFAM" id="SSF50494">
    <property type="entry name" value="Trypsin-like serine proteases"/>
    <property type="match status" value="1"/>
</dbReference>
<evidence type="ECO:0000256" key="7">
    <source>
        <dbReference type="SAM" id="SignalP"/>
    </source>
</evidence>
<evidence type="ECO:0000256" key="6">
    <source>
        <dbReference type="SAM" id="MobiDB-lite"/>
    </source>
</evidence>
<sequence length="437" mass="50311">MLQHKHRFMILVAVIGQIAAGTWIKHYDENYHRPTYYNRAHRSSNHVDYNRKALEHRNFRKATRKPTLAPFDPSIHVSYYVNVLYKGSVICAGALITRRMIITSSRCFLANELEPSQEFKAREMSILTGNDFGTPKRHVFPVKAFFLPAGEVQHEDIHRMAFLALHEKLDKRTYRYINLNRNVPNVDTPVLISFVDSYTRDITMLKTRVVEDKRCIESFAKVGRKFPHFAPEYICVKNKKGSCSTRPGDPLIVDDMLAGFNVYGEQCDEFEGNHIVDVYYASRYVITFLQKATDMLRALTGTANFNSSMTTRRHQLYTTTVATITVSEESEQTETFEESEGPEEHEDREERTEGQKDKTAESEHSEVSEEQQESEGHKESDDSHKHEEEQVTDEEQSTEGQPDAPEGQQEGEETHNPEEQTEDEEAHKHEEQQGADG</sequence>
<evidence type="ECO:0000313" key="9">
    <source>
        <dbReference type="Proteomes" id="UP000504633"/>
    </source>
</evidence>
<dbReference type="OrthoDB" id="7883234at2759"/>
<name>A0A6J1LQP4_DROHY</name>
<reference evidence="10" key="1">
    <citation type="submission" date="2025-08" db="UniProtKB">
        <authorList>
            <consortium name="RefSeq"/>
        </authorList>
    </citation>
    <scope>IDENTIFICATION</scope>
    <source>
        <strain evidence="10">15085-1641.00</strain>
        <tissue evidence="10">Whole body</tissue>
    </source>
</reference>
<dbReference type="RefSeq" id="XP_023166006.2">
    <property type="nucleotide sequence ID" value="XM_023310238.2"/>
</dbReference>